<sequence length="47" mass="5422">MEDVTHPLAIRLTDRDREALRTLAKKQGSSLSSYIVAVLRRHMTQKE</sequence>
<evidence type="ECO:0000313" key="2">
    <source>
        <dbReference type="Proteomes" id="UP001163223"/>
    </source>
</evidence>
<gene>
    <name evidence="1" type="ORF">OXU80_26935</name>
</gene>
<protein>
    <submittedName>
        <fullName evidence="1">Uncharacterized protein</fullName>
    </submittedName>
</protein>
<keyword evidence="2" id="KW-1185">Reference proteome</keyword>
<dbReference type="Proteomes" id="UP001163223">
    <property type="component" value="Chromosome"/>
</dbReference>
<reference evidence="1" key="1">
    <citation type="submission" date="2022-11" db="EMBL/GenBank/DDBJ databases">
        <title>beta-Carotene-producing bacterium, Jeongeuplla avenae sp. nov., alleviates the salt stress of Arabidopsis seedlings.</title>
        <authorList>
            <person name="Jiang L."/>
            <person name="Lee J."/>
        </authorList>
    </citation>
    <scope>NUCLEOTIDE SEQUENCE</scope>
    <source>
        <strain evidence="1">DY_R2A_6</strain>
    </source>
</reference>
<evidence type="ECO:0000313" key="1">
    <source>
        <dbReference type="EMBL" id="WAJ28403.1"/>
    </source>
</evidence>
<proteinExistence type="predicted"/>
<name>A0ACD4NNS9_9HYPH</name>
<organism evidence="1 2">
    <name type="scientific">Antarcticirhabdus aurantiaca</name>
    <dbReference type="NCBI Taxonomy" id="2606717"/>
    <lineage>
        <taxon>Bacteria</taxon>
        <taxon>Pseudomonadati</taxon>
        <taxon>Pseudomonadota</taxon>
        <taxon>Alphaproteobacteria</taxon>
        <taxon>Hyphomicrobiales</taxon>
        <taxon>Aurantimonadaceae</taxon>
        <taxon>Antarcticirhabdus</taxon>
    </lineage>
</organism>
<accession>A0ACD4NNS9</accession>
<dbReference type="EMBL" id="CP113520">
    <property type="protein sequence ID" value="WAJ28403.1"/>
    <property type="molecule type" value="Genomic_DNA"/>
</dbReference>